<organism evidence="1 2">
    <name type="scientific">Lentzea waywayandensis</name>
    <dbReference type="NCBI Taxonomy" id="84724"/>
    <lineage>
        <taxon>Bacteria</taxon>
        <taxon>Bacillati</taxon>
        <taxon>Actinomycetota</taxon>
        <taxon>Actinomycetes</taxon>
        <taxon>Pseudonocardiales</taxon>
        <taxon>Pseudonocardiaceae</taxon>
        <taxon>Lentzea</taxon>
    </lineage>
</organism>
<accession>A0A1I6FH07</accession>
<reference evidence="2" key="1">
    <citation type="submission" date="2016-10" db="EMBL/GenBank/DDBJ databases">
        <authorList>
            <person name="Varghese N."/>
            <person name="Submissions S."/>
        </authorList>
    </citation>
    <scope>NUCLEOTIDE SEQUENCE [LARGE SCALE GENOMIC DNA]</scope>
    <source>
        <strain evidence="2">DSM 44232</strain>
    </source>
</reference>
<protein>
    <submittedName>
        <fullName evidence="1">Uncharacterized protein</fullName>
    </submittedName>
</protein>
<evidence type="ECO:0000313" key="1">
    <source>
        <dbReference type="EMBL" id="SFR29192.1"/>
    </source>
</evidence>
<evidence type="ECO:0000313" key="2">
    <source>
        <dbReference type="Proteomes" id="UP000198583"/>
    </source>
</evidence>
<dbReference type="RefSeq" id="WP_143139041.1">
    <property type="nucleotide sequence ID" value="NZ_FOYL01000017.1"/>
</dbReference>
<proteinExistence type="predicted"/>
<dbReference type="OrthoDB" id="3867913at2"/>
<dbReference type="AlphaFoldDB" id="A0A1I6FH07"/>
<sequence>MEMEELLWRLTDNYAPARPAYSVATRPTWFDHAGDLVVLNSPITWETPWRTEGGFTHRLPVGSHPVHVGSNPFTPDGEDPDASWHTVAMVVIPLAEPSRIAAADWNVPGYDDSHFIEDYAVLWGEEAMRASLPHDADGTPAFVRDARGEIRARGPRQRQDNWTNVVLEQETGANAFVLPVHDADYVTGWEIVDDQSNLLCLVLAACE</sequence>
<dbReference type="Proteomes" id="UP000198583">
    <property type="component" value="Unassembled WGS sequence"/>
</dbReference>
<keyword evidence="2" id="KW-1185">Reference proteome</keyword>
<name>A0A1I6FH07_9PSEU</name>
<gene>
    <name evidence="1" type="ORF">SAMN04488564_117116</name>
</gene>
<dbReference type="EMBL" id="FOYL01000017">
    <property type="protein sequence ID" value="SFR29192.1"/>
    <property type="molecule type" value="Genomic_DNA"/>
</dbReference>